<dbReference type="Proteomes" id="UP001282474">
    <property type="component" value="Unassembled WGS sequence"/>
</dbReference>
<proteinExistence type="predicted"/>
<organism evidence="1 2">
    <name type="scientific">Streptomyces caniscabiei</name>
    <dbReference type="NCBI Taxonomy" id="2746961"/>
    <lineage>
        <taxon>Bacteria</taxon>
        <taxon>Bacillati</taxon>
        <taxon>Actinomycetota</taxon>
        <taxon>Actinomycetes</taxon>
        <taxon>Kitasatosporales</taxon>
        <taxon>Streptomycetaceae</taxon>
        <taxon>Streptomyces</taxon>
    </lineage>
</organism>
<protein>
    <submittedName>
        <fullName evidence="1">Uncharacterized protein</fullName>
    </submittedName>
</protein>
<sequence>MPMITGPLKWHTVASTIEQAVYAELTTKPDRHSVVPGAIAWDECDCGLLAVSVARIFLTETFPDELSRRIGNACDAPYEVGEVVIQVVRCAPNPDDPLTAPTTAELDASAREVLRDAYEMLKGTSVKLCEMNRDREIADFMLRPLTAQGPTGGCVGNELRAYVALGRN</sequence>
<dbReference type="RefSeq" id="WP_193382568.1">
    <property type="nucleotide sequence ID" value="NZ_JABXWJ010000013.1"/>
</dbReference>
<reference evidence="1 2" key="1">
    <citation type="journal article" date="2023" name="Microb. Genom.">
        <title>Mesoterricola silvestris gen. nov., sp. nov., Mesoterricola sediminis sp. nov., Geothrix oryzae sp. nov., Geothrix edaphica sp. nov., Geothrix rubra sp. nov., and Geothrix limicola sp. nov., six novel members of Acidobacteriota isolated from soils.</title>
        <authorList>
            <person name="Weisberg A.J."/>
            <person name="Pearce E."/>
            <person name="Kramer C.G."/>
            <person name="Chang J.H."/>
            <person name="Clarke C.R."/>
        </authorList>
    </citation>
    <scope>NUCLEOTIDE SEQUENCE [LARGE SCALE GENOMIC DNA]</scope>
    <source>
        <strain evidence="1 2">NE20-4-1</strain>
    </source>
</reference>
<accession>A0ABU4MPU0</accession>
<gene>
    <name evidence="1" type="ORF">PV383_20120</name>
</gene>
<dbReference type="EMBL" id="JARAWJ010000014">
    <property type="protein sequence ID" value="MDX3039468.1"/>
    <property type="molecule type" value="Genomic_DNA"/>
</dbReference>
<keyword evidence="2" id="KW-1185">Reference proteome</keyword>
<evidence type="ECO:0000313" key="1">
    <source>
        <dbReference type="EMBL" id="MDX3039468.1"/>
    </source>
</evidence>
<evidence type="ECO:0000313" key="2">
    <source>
        <dbReference type="Proteomes" id="UP001282474"/>
    </source>
</evidence>
<comment type="caution">
    <text evidence="1">The sequence shown here is derived from an EMBL/GenBank/DDBJ whole genome shotgun (WGS) entry which is preliminary data.</text>
</comment>
<name>A0ABU4MPU0_9ACTN</name>